<dbReference type="InterPro" id="IPR001433">
    <property type="entry name" value="OxRdtase_FAD/NAD-bd"/>
</dbReference>
<accession>A0A8D6U8K0</accession>
<dbReference type="CDD" id="cd00322">
    <property type="entry name" value="FNR_like"/>
    <property type="match status" value="1"/>
</dbReference>
<name>A0A8D6U8K0_STRTR</name>
<evidence type="ECO:0000256" key="1">
    <source>
        <dbReference type="ARBA" id="ARBA00001974"/>
    </source>
</evidence>
<evidence type="ECO:0000313" key="11">
    <source>
        <dbReference type="Proteomes" id="UP000509833"/>
    </source>
</evidence>
<dbReference type="GO" id="GO:0051537">
    <property type="term" value="F:2 iron, 2 sulfur cluster binding"/>
    <property type="evidence" value="ECO:0007669"/>
    <property type="project" value="UniProtKB-KW"/>
</dbReference>
<dbReference type="InterPro" id="IPR050415">
    <property type="entry name" value="MRET"/>
</dbReference>
<dbReference type="GO" id="GO:0050660">
    <property type="term" value="F:flavin adenine dinucleotide binding"/>
    <property type="evidence" value="ECO:0007669"/>
    <property type="project" value="TreeGrafter"/>
</dbReference>
<dbReference type="AlphaFoldDB" id="A0A8D6U8K0"/>
<keyword evidence="8" id="KW-0411">Iron-sulfur</keyword>
<dbReference type="PANTHER" id="PTHR47354">
    <property type="entry name" value="NADH OXIDOREDUCTASE HCR"/>
    <property type="match status" value="1"/>
</dbReference>
<dbReference type="Proteomes" id="UP000509833">
    <property type="component" value="Chromosome"/>
</dbReference>
<keyword evidence="3" id="KW-0001">2Fe-2S</keyword>
<evidence type="ECO:0000256" key="4">
    <source>
        <dbReference type="ARBA" id="ARBA00022723"/>
    </source>
</evidence>
<comment type="cofactor">
    <cofactor evidence="1">
        <name>FAD</name>
        <dbReference type="ChEBI" id="CHEBI:57692"/>
    </cofactor>
</comment>
<dbReference type="GO" id="GO:0016491">
    <property type="term" value="F:oxidoreductase activity"/>
    <property type="evidence" value="ECO:0007669"/>
    <property type="project" value="UniProtKB-KW"/>
</dbReference>
<keyword evidence="7" id="KW-0408">Iron</keyword>
<evidence type="ECO:0000256" key="7">
    <source>
        <dbReference type="ARBA" id="ARBA00023004"/>
    </source>
</evidence>
<dbReference type="Pfam" id="PF00175">
    <property type="entry name" value="NAD_binding_1"/>
    <property type="match status" value="1"/>
</dbReference>
<keyword evidence="4" id="KW-0479">Metal-binding</keyword>
<evidence type="ECO:0000256" key="3">
    <source>
        <dbReference type="ARBA" id="ARBA00022714"/>
    </source>
</evidence>
<evidence type="ECO:0000256" key="8">
    <source>
        <dbReference type="ARBA" id="ARBA00023014"/>
    </source>
</evidence>
<gene>
    <name evidence="10" type="ORF">STHERMO_1742</name>
</gene>
<dbReference type="EMBL" id="LR822017">
    <property type="protein sequence ID" value="CAD0138992.1"/>
    <property type="molecule type" value="Genomic_DNA"/>
</dbReference>
<dbReference type="SUPFAM" id="SSF52343">
    <property type="entry name" value="Ferredoxin reductase-like, C-terminal NADP-linked domain"/>
    <property type="match status" value="1"/>
</dbReference>
<keyword evidence="2" id="KW-0285">Flavoprotein</keyword>
<sequence length="119" mass="13788">MKQHHEDQPLIIVAGGIGITPFISIAQMAVERQQTVTFLYSTKHEKDAIYLDELTKFNQSDICFKHQVGRFSDTQIVDIMQKNGIYLLAGPHAMTKYWRNFLKNRGVADSSIYFESFEW</sequence>
<keyword evidence="5" id="KW-0274">FAD</keyword>
<evidence type="ECO:0000256" key="2">
    <source>
        <dbReference type="ARBA" id="ARBA00022630"/>
    </source>
</evidence>
<evidence type="ECO:0000256" key="6">
    <source>
        <dbReference type="ARBA" id="ARBA00023002"/>
    </source>
</evidence>
<protein>
    <submittedName>
        <fullName evidence="10">Iron reductase</fullName>
    </submittedName>
</protein>
<dbReference type="Gene3D" id="3.40.50.80">
    <property type="entry name" value="Nucleotide-binding domain of ferredoxin-NADP reductase (FNR) module"/>
    <property type="match status" value="1"/>
</dbReference>
<dbReference type="InterPro" id="IPR039261">
    <property type="entry name" value="FNR_nucleotide-bd"/>
</dbReference>
<evidence type="ECO:0000256" key="5">
    <source>
        <dbReference type="ARBA" id="ARBA00022827"/>
    </source>
</evidence>
<evidence type="ECO:0000313" key="10">
    <source>
        <dbReference type="EMBL" id="CAD0138992.1"/>
    </source>
</evidence>
<feature type="domain" description="Oxidoreductase FAD/NAD(P)-binding" evidence="9">
    <location>
        <begin position="13"/>
        <end position="60"/>
    </location>
</feature>
<dbReference type="GO" id="GO:0046872">
    <property type="term" value="F:metal ion binding"/>
    <property type="evidence" value="ECO:0007669"/>
    <property type="project" value="UniProtKB-KW"/>
</dbReference>
<keyword evidence="6" id="KW-0560">Oxidoreductase</keyword>
<evidence type="ECO:0000259" key="9">
    <source>
        <dbReference type="Pfam" id="PF00175"/>
    </source>
</evidence>
<reference evidence="10 11" key="1">
    <citation type="submission" date="2020-06" db="EMBL/GenBank/DDBJ databases">
        <authorList>
            <person name="Chuat V."/>
        </authorList>
    </citation>
    <scope>NUCLEOTIDE SEQUENCE [LARGE SCALE GENOMIC DNA]</scope>
    <source>
        <strain evidence="10">STH_CIRM_336</strain>
    </source>
</reference>
<organism evidence="10 11">
    <name type="scientific">Streptococcus thermophilus</name>
    <dbReference type="NCBI Taxonomy" id="1308"/>
    <lineage>
        <taxon>Bacteria</taxon>
        <taxon>Bacillati</taxon>
        <taxon>Bacillota</taxon>
        <taxon>Bacilli</taxon>
        <taxon>Lactobacillales</taxon>
        <taxon>Streptococcaceae</taxon>
        <taxon>Streptococcus</taxon>
    </lineage>
</organism>
<dbReference type="PANTHER" id="PTHR47354:SF8">
    <property type="entry name" value="1,2-PHENYLACETYL-COA EPOXIDASE, SUBUNIT E"/>
    <property type="match status" value="1"/>
</dbReference>
<proteinExistence type="predicted"/>